<evidence type="ECO:0000313" key="1">
    <source>
        <dbReference type="EMBL" id="MBI5251629.1"/>
    </source>
</evidence>
<dbReference type="Proteomes" id="UP000807825">
    <property type="component" value="Unassembled WGS sequence"/>
</dbReference>
<accession>A0A9D6V4Z7</accession>
<organism evidence="1 2">
    <name type="scientific">Desulfomonile tiedjei</name>
    <dbReference type="NCBI Taxonomy" id="2358"/>
    <lineage>
        <taxon>Bacteria</taxon>
        <taxon>Pseudomonadati</taxon>
        <taxon>Thermodesulfobacteriota</taxon>
        <taxon>Desulfomonilia</taxon>
        <taxon>Desulfomonilales</taxon>
        <taxon>Desulfomonilaceae</taxon>
        <taxon>Desulfomonile</taxon>
    </lineage>
</organism>
<sequence length="166" mass="19117">MEILIGITIWVIVFLVWYFKTYPDKIKSIAPIHNFKMKWPRVKRPAPSIKRHPNGRQSDFKHLVETIESVCARDRFGASDAAAMVEAVKKLMEIEPSSGQIWEAYALDSLESAEITCDDCGTPVEKTVKKTGIKIHCRKCEKWLALKNSKVMIIDPSRRDLEDWEK</sequence>
<dbReference type="EMBL" id="JACRDE010000501">
    <property type="protein sequence ID" value="MBI5251629.1"/>
    <property type="molecule type" value="Genomic_DNA"/>
</dbReference>
<evidence type="ECO:0000313" key="2">
    <source>
        <dbReference type="Proteomes" id="UP000807825"/>
    </source>
</evidence>
<dbReference type="AlphaFoldDB" id="A0A9D6V4Z7"/>
<name>A0A9D6V4Z7_9BACT</name>
<protein>
    <submittedName>
        <fullName evidence="1">Uncharacterized protein</fullName>
    </submittedName>
</protein>
<reference evidence="1" key="1">
    <citation type="submission" date="2020-07" db="EMBL/GenBank/DDBJ databases">
        <title>Huge and variable diversity of episymbiotic CPR bacteria and DPANN archaea in groundwater ecosystems.</title>
        <authorList>
            <person name="He C.Y."/>
            <person name="Keren R."/>
            <person name="Whittaker M."/>
            <person name="Farag I.F."/>
            <person name="Doudna J."/>
            <person name="Cate J.H.D."/>
            <person name="Banfield J.F."/>
        </authorList>
    </citation>
    <scope>NUCLEOTIDE SEQUENCE</scope>
    <source>
        <strain evidence="1">NC_groundwater_1664_Pr3_B-0.1um_52_9</strain>
    </source>
</reference>
<comment type="caution">
    <text evidence="1">The sequence shown here is derived from an EMBL/GenBank/DDBJ whole genome shotgun (WGS) entry which is preliminary data.</text>
</comment>
<gene>
    <name evidence="1" type="ORF">HY912_19225</name>
</gene>
<proteinExistence type="predicted"/>